<keyword evidence="2" id="KW-1185">Reference proteome</keyword>
<dbReference type="Proteomes" id="UP000001515">
    <property type="component" value="Segment"/>
</dbReference>
<name>C7BVA1_9CAUD</name>
<protein>
    <submittedName>
        <fullName evidence="1">Hypothetical cyanophage protein</fullName>
    </submittedName>
</protein>
<dbReference type="OrthoDB" id="24354at10239"/>
<dbReference type="EMBL" id="FM207411">
    <property type="protein sequence ID" value="CAR63330.1"/>
    <property type="molecule type" value="Genomic_DNA"/>
</dbReference>
<proteinExistence type="predicted"/>
<dbReference type="KEGG" id="vg:8303343"/>
<dbReference type="Gene3D" id="2.60.120.620">
    <property type="entry name" value="q2cbj1_9rhob like domain"/>
    <property type="match status" value="1"/>
</dbReference>
<organism evidence="1 2">
    <name type="scientific">Synechococcus phage S-RSM4</name>
    <dbReference type="NCBI Taxonomy" id="555387"/>
    <lineage>
        <taxon>Viruses</taxon>
        <taxon>Duplodnaviria</taxon>
        <taxon>Heunggongvirae</taxon>
        <taxon>Uroviricota</taxon>
        <taxon>Caudoviricetes</taxon>
        <taxon>Pantevenvirales</taxon>
        <taxon>Kyanoviridae</taxon>
        <taxon>Gibbetvirus</taxon>
        <taxon>Gibbetvirus rsm4</taxon>
    </lineage>
</organism>
<evidence type="ECO:0000313" key="2">
    <source>
        <dbReference type="Proteomes" id="UP000001515"/>
    </source>
</evidence>
<reference evidence="1 2" key="1">
    <citation type="journal article" date="2009" name="Environ. Microbiol.">
        <title>Comparative genomics of marine cyanomyoviruses reveals the widespread occurrence of Synechococcus host genes localized to a hyperplastic region: implications for mechanisms of cyanophage evolution.</title>
        <authorList>
            <person name="Millard A.D."/>
            <person name="Zwirglmaier K."/>
            <person name="Downey M.J."/>
            <person name="Mann N.H."/>
            <person name="Scanlan D.J."/>
        </authorList>
    </citation>
    <scope>NUCLEOTIDE SEQUENCE</scope>
</reference>
<gene>
    <name evidence="1" type="ORF">SRSM4_133</name>
</gene>
<dbReference type="GeneID" id="8303343"/>
<sequence>MGEWRSWRSNPPHNHFSPRFSVDMWFDQIDIDLIDCLLEEAKKNEDLYLEDRWEHYNTFQWDCECMDTLRKKIKTSYHDFCNKIGVRSEPLWIRGWIYPQKEGMTLKRHYHAIHENSYLSGNICLTQNETSTDYDIPYLGWISVVNKKGNMTLFPSSLPHSVDKLEETERYSLAFDLITEQGMDYFWCNNTNECDPLLLAVEL</sequence>
<dbReference type="RefSeq" id="YP_003097367.1">
    <property type="nucleotide sequence ID" value="NC_013085.1"/>
</dbReference>
<evidence type="ECO:0000313" key="1">
    <source>
        <dbReference type="EMBL" id="CAR63330.1"/>
    </source>
</evidence>
<accession>C7BVA1</accession>